<comment type="function">
    <text evidence="8">One of two assembly initiator proteins, it binds directly to the 5'-end of the 23S rRNA, where it nucleates assembly of the 50S subunit.</text>
</comment>
<dbReference type="EMBL" id="JACHCA010000008">
    <property type="protein sequence ID" value="MBB6129096.1"/>
    <property type="molecule type" value="Genomic_DNA"/>
</dbReference>
<dbReference type="RefSeq" id="WP_076377407.1">
    <property type="nucleotide sequence ID" value="NZ_FTMG01000017.1"/>
</dbReference>
<accession>A0A1N7FC14</accession>
<evidence type="ECO:0000259" key="10">
    <source>
        <dbReference type="SMART" id="SM00739"/>
    </source>
</evidence>
<dbReference type="InterPro" id="IPR005824">
    <property type="entry name" value="KOW"/>
</dbReference>
<comment type="function">
    <text evidence="7 8">One of the proteins that surrounds the polypeptide exit tunnel on the outside of the subunit.</text>
</comment>
<keyword evidence="13" id="KW-1185">Reference proteome</keyword>
<dbReference type="PROSITE" id="PS01108">
    <property type="entry name" value="RIBOSOMAL_L24"/>
    <property type="match status" value="1"/>
</dbReference>
<evidence type="ECO:0000256" key="4">
    <source>
        <dbReference type="ARBA" id="ARBA00022980"/>
    </source>
</evidence>
<dbReference type="GO" id="GO:1990904">
    <property type="term" value="C:ribonucleoprotein complex"/>
    <property type="evidence" value="ECO:0007669"/>
    <property type="project" value="UniProtKB-KW"/>
</dbReference>
<evidence type="ECO:0000256" key="1">
    <source>
        <dbReference type="ARBA" id="ARBA00010618"/>
    </source>
</evidence>
<sequence>MEKKKHAQPAKLKIRKGDLVKVIAGDSKGTQGKIVEVILEKGRAIVEGANMVSKHTKPNAANPNGGIVKQEAAIHISNLMLVDPKTGNPTRVGRKKNDAGKLVRVAKKSGEEIK</sequence>
<evidence type="ECO:0000313" key="12">
    <source>
        <dbReference type="EMBL" id="MBB6129096.1"/>
    </source>
</evidence>
<keyword evidence="4 8" id="KW-0689">Ribosomal protein</keyword>
<comment type="subunit">
    <text evidence="8">Part of the 50S ribosomal subunit.</text>
</comment>
<dbReference type="GO" id="GO:0005840">
    <property type="term" value="C:ribosome"/>
    <property type="evidence" value="ECO:0007669"/>
    <property type="project" value="UniProtKB-KW"/>
</dbReference>
<dbReference type="InterPro" id="IPR008991">
    <property type="entry name" value="Translation_prot_SH3-like_sf"/>
</dbReference>
<evidence type="ECO:0000256" key="2">
    <source>
        <dbReference type="ARBA" id="ARBA00022730"/>
    </source>
</evidence>
<dbReference type="SUPFAM" id="SSF50104">
    <property type="entry name" value="Translation proteins SH3-like domain"/>
    <property type="match status" value="1"/>
</dbReference>
<evidence type="ECO:0000313" key="11">
    <source>
        <dbReference type="EMBL" id="MBB6112276.1"/>
    </source>
</evidence>
<dbReference type="InterPro" id="IPR003256">
    <property type="entry name" value="Ribosomal_uL24"/>
</dbReference>
<dbReference type="AlphaFoldDB" id="A0A1N7FC14"/>
<evidence type="ECO:0000313" key="13">
    <source>
        <dbReference type="Proteomes" id="UP000541583"/>
    </source>
</evidence>
<dbReference type="InterPro" id="IPR005825">
    <property type="entry name" value="Ribosomal_uL24_CS"/>
</dbReference>
<dbReference type="OrthoDB" id="9807419at2"/>
<dbReference type="Gene3D" id="2.30.30.30">
    <property type="match status" value="1"/>
</dbReference>
<reference evidence="13 14" key="1">
    <citation type="submission" date="2020-08" db="EMBL/GenBank/DDBJ databases">
        <title>Genomic Encyclopedia of Type Strains, Phase IV (KMG-V): Genome sequencing to study the core and pangenomes of soil and plant-associated prokaryotes.</title>
        <authorList>
            <person name="Whitman W."/>
        </authorList>
    </citation>
    <scope>NUCLEOTIDE SEQUENCE [LARGE SCALE GENOMIC DNA]</scope>
    <source>
        <strain evidence="11 13">ANJLi2</strain>
        <strain evidence="12 14">MP601</strain>
    </source>
</reference>
<proteinExistence type="inferred from homology"/>
<protein>
    <recommendedName>
        <fullName evidence="6 8">Large ribosomal subunit protein uL24</fullName>
    </recommendedName>
</protein>
<evidence type="ECO:0000256" key="8">
    <source>
        <dbReference type="HAMAP-Rule" id="MF_01326"/>
    </source>
</evidence>
<dbReference type="NCBIfam" id="TIGR01079">
    <property type="entry name" value="rplX_bact"/>
    <property type="match status" value="1"/>
</dbReference>
<dbReference type="FunFam" id="2.30.30.30:FF:000004">
    <property type="entry name" value="50S ribosomal protein L24"/>
    <property type="match status" value="1"/>
</dbReference>
<evidence type="ECO:0000313" key="14">
    <source>
        <dbReference type="Proteomes" id="UP000548326"/>
    </source>
</evidence>
<dbReference type="GO" id="GO:0006412">
    <property type="term" value="P:translation"/>
    <property type="evidence" value="ECO:0007669"/>
    <property type="project" value="UniProtKB-UniRule"/>
</dbReference>
<dbReference type="InterPro" id="IPR014722">
    <property type="entry name" value="Rib_uL2_dom2"/>
</dbReference>
<keyword evidence="3 8" id="KW-0694">RNA-binding</keyword>
<dbReference type="InterPro" id="IPR057264">
    <property type="entry name" value="Ribosomal_uL24_C"/>
</dbReference>
<dbReference type="Pfam" id="PF00467">
    <property type="entry name" value="KOW"/>
    <property type="match status" value="1"/>
</dbReference>
<dbReference type="InterPro" id="IPR041988">
    <property type="entry name" value="Ribosomal_uL24_KOW"/>
</dbReference>
<comment type="similarity">
    <text evidence="1 8 9">Belongs to the universal ribosomal protein uL24 family.</text>
</comment>
<dbReference type="EMBL" id="JACHCB010000017">
    <property type="protein sequence ID" value="MBB6112276.1"/>
    <property type="molecule type" value="Genomic_DNA"/>
</dbReference>
<organism evidence="12 14">
    <name type="scientific">Mucilaginibacter lappiensis</name>
    <dbReference type="NCBI Taxonomy" id="354630"/>
    <lineage>
        <taxon>Bacteria</taxon>
        <taxon>Pseudomonadati</taxon>
        <taxon>Bacteroidota</taxon>
        <taxon>Sphingobacteriia</taxon>
        <taxon>Sphingobacteriales</taxon>
        <taxon>Sphingobacteriaceae</taxon>
        <taxon>Mucilaginibacter</taxon>
    </lineage>
</organism>
<evidence type="ECO:0000256" key="7">
    <source>
        <dbReference type="ARBA" id="ARBA00058688"/>
    </source>
</evidence>
<dbReference type="HAMAP" id="MF_01326_B">
    <property type="entry name" value="Ribosomal_uL24_B"/>
    <property type="match status" value="1"/>
</dbReference>
<evidence type="ECO:0000256" key="9">
    <source>
        <dbReference type="RuleBase" id="RU003477"/>
    </source>
</evidence>
<gene>
    <name evidence="8" type="primary">rplX</name>
    <name evidence="12" type="ORF">HDF22_003221</name>
    <name evidence="11" type="ORF">HDF23_005051</name>
</gene>
<feature type="domain" description="KOW" evidence="10">
    <location>
        <begin position="13"/>
        <end position="40"/>
    </location>
</feature>
<comment type="caution">
    <text evidence="12">The sequence shown here is derived from an EMBL/GenBank/DDBJ whole genome shotgun (WGS) entry which is preliminary data.</text>
</comment>
<evidence type="ECO:0000256" key="5">
    <source>
        <dbReference type="ARBA" id="ARBA00023274"/>
    </source>
</evidence>
<evidence type="ECO:0000256" key="6">
    <source>
        <dbReference type="ARBA" id="ARBA00035206"/>
    </source>
</evidence>
<dbReference type="Pfam" id="PF17136">
    <property type="entry name" value="ribosomal_L24"/>
    <property type="match status" value="1"/>
</dbReference>
<dbReference type="SMART" id="SM00739">
    <property type="entry name" value="KOW"/>
    <property type="match status" value="1"/>
</dbReference>
<dbReference type="PANTHER" id="PTHR12903">
    <property type="entry name" value="MITOCHONDRIAL RIBOSOMAL PROTEIN L24"/>
    <property type="match status" value="1"/>
</dbReference>
<keyword evidence="2 8" id="KW-0699">rRNA-binding</keyword>
<dbReference type="Proteomes" id="UP000548326">
    <property type="component" value="Unassembled WGS sequence"/>
</dbReference>
<keyword evidence="5 8" id="KW-0687">Ribonucleoprotein</keyword>
<dbReference type="GO" id="GO:0003735">
    <property type="term" value="F:structural constituent of ribosome"/>
    <property type="evidence" value="ECO:0007669"/>
    <property type="project" value="InterPro"/>
</dbReference>
<evidence type="ECO:0000256" key="3">
    <source>
        <dbReference type="ARBA" id="ARBA00022884"/>
    </source>
</evidence>
<dbReference type="STRING" id="354630.SAMN05421821_11770"/>
<dbReference type="CDD" id="cd06089">
    <property type="entry name" value="KOW_RPL26"/>
    <property type="match status" value="1"/>
</dbReference>
<dbReference type="GO" id="GO:0019843">
    <property type="term" value="F:rRNA binding"/>
    <property type="evidence" value="ECO:0007669"/>
    <property type="project" value="UniProtKB-UniRule"/>
</dbReference>
<name>A0A1N7FC14_9SPHI</name>
<dbReference type="Proteomes" id="UP000541583">
    <property type="component" value="Unassembled WGS sequence"/>
</dbReference>